<dbReference type="GO" id="GO:0043161">
    <property type="term" value="P:proteasome-mediated ubiquitin-dependent protein catabolic process"/>
    <property type="evidence" value="ECO:0007669"/>
    <property type="project" value="InterPro"/>
</dbReference>
<evidence type="ECO:0000313" key="11">
    <source>
        <dbReference type="Proteomes" id="UP000053424"/>
    </source>
</evidence>
<dbReference type="EC" id="3.4.19.12" evidence="2"/>
<dbReference type="InterPro" id="IPR028889">
    <property type="entry name" value="USP"/>
</dbReference>
<dbReference type="GO" id="GO:0061136">
    <property type="term" value="P:regulation of proteasomal protein catabolic process"/>
    <property type="evidence" value="ECO:0007669"/>
    <property type="project" value="TreeGrafter"/>
</dbReference>
<dbReference type="CDD" id="cd02666">
    <property type="entry name" value="Peptidase_C19J"/>
    <property type="match status" value="1"/>
</dbReference>
<name>A0A0C3CV59_HEBCY</name>
<evidence type="ECO:0000256" key="5">
    <source>
        <dbReference type="ARBA" id="ARBA00022801"/>
    </source>
</evidence>
<dbReference type="InterPro" id="IPR025305">
    <property type="entry name" value="UCH_repeat_domain"/>
</dbReference>
<sequence length="1417" mass="159307">MDNSDTPKARRPLPTPGLSVPQRPNTPVLSPSPVPASTFYASQKPPPLPSRPKNPGSNHTTYVSPPRYGSPAFNDPPGFREPELITEDPTHEDDDIVPDLLPPTDNHWAEDSNQDAAKIWPTHENWQESASSWEGNWTAGGGNTGTATGFESMDYMTSNHDFIIDGRIPYEETHWWNPELRERNKRPGPGVLPPVLAEELHDSNHSLFSVNVTSVPSIPPLPALPNSKEPAAVPSTPSSSSSLQYSVDHSPPTEEEVRTSVPHPNAYYCPKDNGWVILSWKASSVAPPLARSYIVSGNPPLPDQARRRRVASCIEEGDQPFGKTNRTHHFHKYEKAVDSHKLTPPFRKDEWETLETVKQRRRVGTIMTTDLDLSAIKVDDVDTLGDNDIESAEEEGKLLDLYVCCQCSFYCVASGVIPGVIPRRHLEELVRDKKGHPGVGKSAEQSIAVAFETFLVALENKLWKGNNRMIKVLSTGFQTKVGWNPNIKRIFELLGFVEEITERDSTLRPPVTDLTLQGKQNRRKLLRAWLEILSWLTDFKRIHATHFKDAARETKPYVQLDSAREMYQTAIGAHPDQISRGGLSDSMLDTVRPLEVAWRGLGLTPTTYSADLLGFSYLAQCRCDPAGTSQYFTYLTTIVKQLQEYGSCPPQLQELLAMEQSRERFTSEDIATAATTLGFGIGNVLDVEYGEDVEDQFVENAWKEGVKRSWRDPEHGSESYRLVNEAFRILAESRGSIELRKIFENGKNKYMTPDRAYDTLEVPKDVDDFMLITVYNMRLDETPSQLDKMQEALAVIAEIRESERLRQFIASGQDPGDIVAPTRPDLPRGLNQLGNTCYLNSLLQYFYTIKDLREAVLSMLKLDLKAMEDEKWTDEDLMRHRVGGRLVTRREIVRSRRFINQLADLFFNLEYCETASVTPTLELAKLALITSRDEEEDEVDKGGTDSSNDTDATLVDDGPSRTTLGPSSLSDSPGTSSSSVLGKRPRDLDRQRSEMEVDSPLSQSPKERDGFVLVSAHDDLHPPEAASSSTDATKLEASSSKIHVTDKDGDLKMSGSATPKPPLPARKRVEQSDSTMMFGKQHDVAECMDNCMFQIETALLKFDDMSESSDKTSVVKSLFYGKIRQRLTGADAQQSRSSIHEKEDLFSHLPVNVTNDGVDIYDGLSGYFDDIVDFEGRKARMEVTLVELPPILQIQLQRVQFNRETLQPYKSQAYVKFGENLYMDRFLDTADPIKKNKSKAIHSELSSCRDRVRQLVEGKDSPFASSIEHTRKFLAKLQNESIPGIDDELLQELDEEQLRVRSEIDRLRARVDVLKEELESIWQNFTEAAYELTSVFIHRGSSPSWGHYFFYSRHLPGSPDSWFKYNDSDVTVVSKEEVLADTTGSTANPYLLVFARKGSDVVDTVKRFDATMLDSSP</sequence>
<dbReference type="Pfam" id="PF13446">
    <property type="entry name" value="RPT"/>
    <property type="match status" value="1"/>
</dbReference>
<dbReference type="PROSITE" id="PS00973">
    <property type="entry name" value="USP_2"/>
    <property type="match status" value="1"/>
</dbReference>
<dbReference type="GO" id="GO:0004843">
    <property type="term" value="F:cysteine-type deubiquitinase activity"/>
    <property type="evidence" value="ECO:0007669"/>
    <property type="project" value="UniProtKB-EC"/>
</dbReference>
<dbReference type="EMBL" id="KN831769">
    <property type="protein sequence ID" value="KIM47731.1"/>
    <property type="molecule type" value="Genomic_DNA"/>
</dbReference>
<feature type="compositionally biased region" description="Basic and acidic residues" evidence="8">
    <location>
        <begin position="984"/>
        <end position="995"/>
    </location>
</feature>
<gene>
    <name evidence="10" type="ORF">M413DRAFT_439407</name>
</gene>
<dbReference type="GO" id="GO:0016579">
    <property type="term" value="P:protein deubiquitination"/>
    <property type="evidence" value="ECO:0007669"/>
    <property type="project" value="InterPro"/>
</dbReference>
<dbReference type="InterPro" id="IPR044635">
    <property type="entry name" value="UBP14-like"/>
</dbReference>
<dbReference type="SUPFAM" id="SSF54001">
    <property type="entry name" value="Cysteine proteinases"/>
    <property type="match status" value="1"/>
</dbReference>
<dbReference type="Proteomes" id="UP000053424">
    <property type="component" value="Unassembled WGS sequence"/>
</dbReference>
<dbReference type="Gene3D" id="3.90.70.10">
    <property type="entry name" value="Cysteine proteinases"/>
    <property type="match status" value="2"/>
</dbReference>
<comment type="catalytic activity">
    <reaction evidence="1">
        <text>Thiol-dependent hydrolysis of ester, thioester, amide, peptide and isopeptide bonds formed by the C-terminal Gly of ubiquitin (a 76-residue protein attached to proteins as an intracellular targeting signal).</text>
        <dbReference type="EC" id="3.4.19.12"/>
    </reaction>
</comment>
<evidence type="ECO:0000256" key="6">
    <source>
        <dbReference type="ARBA" id="ARBA00022807"/>
    </source>
</evidence>
<reference evidence="10 11" key="1">
    <citation type="submission" date="2014-04" db="EMBL/GenBank/DDBJ databases">
        <authorList>
            <consortium name="DOE Joint Genome Institute"/>
            <person name="Kuo A."/>
            <person name="Gay G."/>
            <person name="Dore J."/>
            <person name="Kohler A."/>
            <person name="Nagy L.G."/>
            <person name="Floudas D."/>
            <person name="Copeland A."/>
            <person name="Barry K.W."/>
            <person name="Cichocki N."/>
            <person name="Veneault-Fourrey C."/>
            <person name="LaButti K."/>
            <person name="Lindquist E.A."/>
            <person name="Lipzen A."/>
            <person name="Lundell T."/>
            <person name="Morin E."/>
            <person name="Murat C."/>
            <person name="Sun H."/>
            <person name="Tunlid A."/>
            <person name="Henrissat B."/>
            <person name="Grigoriev I.V."/>
            <person name="Hibbett D.S."/>
            <person name="Martin F."/>
            <person name="Nordberg H.P."/>
            <person name="Cantor M.N."/>
            <person name="Hua S.X."/>
        </authorList>
    </citation>
    <scope>NUCLEOTIDE SEQUENCE [LARGE SCALE GENOMIC DNA]</scope>
    <source>
        <strain evidence="11">h7</strain>
    </source>
</reference>
<dbReference type="InterPro" id="IPR018200">
    <property type="entry name" value="USP_CS"/>
</dbReference>
<evidence type="ECO:0000256" key="3">
    <source>
        <dbReference type="ARBA" id="ARBA00022670"/>
    </source>
</evidence>
<feature type="compositionally biased region" description="Low complexity" evidence="8">
    <location>
        <begin position="235"/>
        <end position="250"/>
    </location>
</feature>
<dbReference type="Pfam" id="PF00443">
    <property type="entry name" value="UCH"/>
    <property type="match status" value="1"/>
</dbReference>
<dbReference type="OrthoDB" id="2420415at2759"/>
<feature type="coiled-coil region" evidence="7">
    <location>
        <begin position="1290"/>
        <end position="1324"/>
    </location>
</feature>
<dbReference type="GO" id="GO:0070628">
    <property type="term" value="F:proteasome binding"/>
    <property type="evidence" value="ECO:0007669"/>
    <property type="project" value="TreeGrafter"/>
</dbReference>
<evidence type="ECO:0000256" key="4">
    <source>
        <dbReference type="ARBA" id="ARBA00022786"/>
    </source>
</evidence>
<dbReference type="PROSITE" id="PS00972">
    <property type="entry name" value="USP_1"/>
    <property type="match status" value="1"/>
</dbReference>
<dbReference type="STRING" id="686832.A0A0C3CV59"/>
<feature type="region of interest" description="Disordered" evidence="8">
    <location>
        <begin position="221"/>
        <end position="260"/>
    </location>
</feature>
<feature type="domain" description="USP" evidence="9">
    <location>
        <begin position="828"/>
        <end position="1397"/>
    </location>
</feature>
<reference evidence="11" key="2">
    <citation type="submission" date="2015-01" db="EMBL/GenBank/DDBJ databases">
        <title>Evolutionary Origins and Diversification of the Mycorrhizal Mutualists.</title>
        <authorList>
            <consortium name="DOE Joint Genome Institute"/>
            <consortium name="Mycorrhizal Genomics Consortium"/>
            <person name="Kohler A."/>
            <person name="Kuo A."/>
            <person name="Nagy L.G."/>
            <person name="Floudas D."/>
            <person name="Copeland A."/>
            <person name="Barry K.W."/>
            <person name="Cichocki N."/>
            <person name="Veneault-Fourrey C."/>
            <person name="LaButti K."/>
            <person name="Lindquist E.A."/>
            <person name="Lipzen A."/>
            <person name="Lundell T."/>
            <person name="Morin E."/>
            <person name="Murat C."/>
            <person name="Riley R."/>
            <person name="Ohm R."/>
            <person name="Sun H."/>
            <person name="Tunlid A."/>
            <person name="Henrissat B."/>
            <person name="Grigoriev I.V."/>
            <person name="Hibbett D.S."/>
            <person name="Martin F."/>
        </authorList>
    </citation>
    <scope>NUCLEOTIDE SEQUENCE [LARGE SCALE GENOMIC DNA]</scope>
    <source>
        <strain evidence="11">h7</strain>
    </source>
</reference>
<evidence type="ECO:0000256" key="1">
    <source>
        <dbReference type="ARBA" id="ARBA00000707"/>
    </source>
</evidence>
<dbReference type="PANTHER" id="PTHR43982:SF6">
    <property type="entry name" value="UBIQUITIN CARBOXYL-TERMINAL HYDROLASE 2-RELATED"/>
    <property type="match status" value="1"/>
</dbReference>
<keyword evidence="6" id="KW-0788">Thiol protease</keyword>
<keyword evidence="4" id="KW-0833">Ubl conjugation pathway</keyword>
<dbReference type="PANTHER" id="PTHR43982">
    <property type="entry name" value="UBIQUITIN CARBOXYL-TERMINAL HYDROLASE"/>
    <property type="match status" value="1"/>
</dbReference>
<evidence type="ECO:0000256" key="2">
    <source>
        <dbReference type="ARBA" id="ARBA00012759"/>
    </source>
</evidence>
<feature type="compositionally biased region" description="Acidic residues" evidence="8">
    <location>
        <begin position="84"/>
        <end position="97"/>
    </location>
</feature>
<dbReference type="PROSITE" id="PS50235">
    <property type="entry name" value="USP_3"/>
    <property type="match status" value="1"/>
</dbReference>
<evidence type="ECO:0000256" key="7">
    <source>
        <dbReference type="SAM" id="Coils"/>
    </source>
</evidence>
<keyword evidence="7" id="KW-0175">Coiled coil</keyword>
<evidence type="ECO:0000256" key="8">
    <source>
        <dbReference type="SAM" id="MobiDB-lite"/>
    </source>
</evidence>
<keyword evidence="5" id="KW-0378">Hydrolase</keyword>
<keyword evidence="3" id="KW-0645">Protease</keyword>
<feature type="region of interest" description="Disordered" evidence="8">
    <location>
        <begin position="1020"/>
        <end position="1071"/>
    </location>
</feature>
<feature type="region of interest" description="Disordered" evidence="8">
    <location>
        <begin position="932"/>
        <end position="1007"/>
    </location>
</feature>
<evidence type="ECO:0000313" key="10">
    <source>
        <dbReference type="EMBL" id="KIM47731.1"/>
    </source>
</evidence>
<protein>
    <recommendedName>
        <fullName evidence="2">ubiquitinyl hydrolase 1</fullName>
        <ecNumber evidence="2">3.4.19.12</ecNumber>
    </recommendedName>
</protein>
<accession>A0A0C3CV59</accession>
<organism evidence="10 11">
    <name type="scientific">Hebeloma cylindrosporum</name>
    <dbReference type="NCBI Taxonomy" id="76867"/>
    <lineage>
        <taxon>Eukaryota</taxon>
        <taxon>Fungi</taxon>
        <taxon>Dikarya</taxon>
        <taxon>Basidiomycota</taxon>
        <taxon>Agaricomycotina</taxon>
        <taxon>Agaricomycetes</taxon>
        <taxon>Agaricomycetidae</taxon>
        <taxon>Agaricales</taxon>
        <taxon>Agaricineae</taxon>
        <taxon>Hymenogastraceae</taxon>
        <taxon>Hebeloma</taxon>
    </lineage>
</organism>
<keyword evidence="11" id="KW-1185">Reference proteome</keyword>
<proteinExistence type="predicted"/>
<dbReference type="HOGENOM" id="CLU_002870_0_0_1"/>
<feature type="region of interest" description="Disordered" evidence="8">
    <location>
        <begin position="1"/>
        <end position="100"/>
    </location>
</feature>
<dbReference type="InterPro" id="IPR001394">
    <property type="entry name" value="Peptidase_C19_UCH"/>
</dbReference>
<feature type="compositionally biased region" description="Polar residues" evidence="8">
    <location>
        <begin position="1026"/>
        <end position="1042"/>
    </location>
</feature>
<evidence type="ECO:0000259" key="9">
    <source>
        <dbReference type="PROSITE" id="PS50235"/>
    </source>
</evidence>
<dbReference type="InterPro" id="IPR038765">
    <property type="entry name" value="Papain-like_cys_pep_sf"/>
</dbReference>
<feature type="compositionally biased region" description="Low complexity" evidence="8">
    <location>
        <begin position="962"/>
        <end position="982"/>
    </location>
</feature>